<proteinExistence type="predicted"/>
<organism evidence="2 3">
    <name type="scientific">Lutibaculum baratangense AMV1</name>
    <dbReference type="NCBI Taxonomy" id="631454"/>
    <lineage>
        <taxon>Bacteria</taxon>
        <taxon>Pseudomonadati</taxon>
        <taxon>Pseudomonadota</taxon>
        <taxon>Alphaproteobacteria</taxon>
        <taxon>Hyphomicrobiales</taxon>
        <taxon>Tepidamorphaceae</taxon>
        <taxon>Lutibaculum</taxon>
    </lineage>
</organism>
<dbReference type="Proteomes" id="UP000017819">
    <property type="component" value="Unassembled WGS sequence"/>
</dbReference>
<evidence type="ECO:0000256" key="1">
    <source>
        <dbReference type="SAM" id="Phobius"/>
    </source>
</evidence>
<keyword evidence="1" id="KW-1133">Transmembrane helix</keyword>
<evidence type="ECO:0000313" key="2">
    <source>
        <dbReference type="EMBL" id="ESR24090.1"/>
    </source>
</evidence>
<dbReference type="STRING" id="631454.N177_2539"/>
<feature type="transmembrane region" description="Helical" evidence="1">
    <location>
        <begin position="21"/>
        <end position="43"/>
    </location>
</feature>
<keyword evidence="1" id="KW-0812">Transmembrane</keyword>
<comment type="caution">
    <text evidence="2">The sequence shown here is derived from an EMBL/GenBank/DDBJ whole genome shotgun (WGS) entry which is preliminary data.</text>
</comment>
<sequence>MPIMDPIRTGRRLCRDTGGATAIEYALMAGFIGAAIAATVFTLGGTVFADYYQTISDALLAQKG</sequence>
<name>V4RLH1_9HYPH</name>
<protein>
    <recommendedName>
        <fullName evidence="4">Flp pilus assembly protein, pilin Flp</fullName>
    </recommendedName>
</protein>
<reference evidence="2 3" key="1">
    <citation type="journal article" date="2014" name="Genome Announc.">
        <title>Draft Genome Sequence of Lutibaculum baratangense Strain AMV1T, Isolated from a Mud Volcano in Andamans, India.</title>
        <authorList>
            <person name="Singh A."/>
            <person name="Sreenivas A."/>
            <person name="Sathyanarayana Reddy G."/>
            <person name="Pinnaka A.K."/>
            <person name="Shivaji S."/>
        </authorList>
    </citation>
    <scope>NUCLEOTIDE SEQUENCE [LARGE SCALE GENOMIC DNA]</scope>
    <source>
        <strain evidence="2 3">AMV1</strain>
    </source>
</reference>
<keyword evidence="3" id="KW-1185">Reference proteome</keyword>
<evidence type="ECO:0008006" key="4">
    <source>
        <dbReference type="Google" id="ProtNLM"/>
    </source>
</evidence>
<gene>
    <name evidence="2" type="ORF">N177_2539</name>
</gene>
<dbReference type="AlphaFoldDB" id="V4RLH1"/>
<accession>V4RLH1</accession>
<keyword evidence="1" id="KW-0472">Membrane</keyword>
<dbReference type="EMBL" id="AWXZ01000035">
    <property type="protein sequence ID" value="ESR24090.1"/>
    <property type="molecule type" value="Genomic_DNA"/>
</dbReference>
<dbReference type="eggNOG" id="ENOG50316YT">
    <property type="taxonomic scope" value="Bacteria"/>
</dbReference>
<evidence type="ECO:0000313" key="3">
    <source>
        <dbReference type="Proteomes" id="UP000017819"/>
    </source>
</evidence>